<keyword evidence="2" id="KW-1185">Reference proteome</keyword>
<organism evidence="1 2">
    <name type="scientific">Holothuria leucospilota</name>
    <name type="common">Black long sea cucumber</name>
    <name type="synonym">Mertensiothuria leucospilota</name>
    <dbReference type="NCBI Taxonomy" id="206669"/>
    <lineage>
        <taxon>Eukaryota</taxon>
        <taxon>Metazoa</taxon>
        <taxon>Echinodermata</taxon>
        <taxon>Eleutherozoa</taxon>
        <taxon>Echinozoa</taxon>
        <taxon>Holothuroidea</taxon>
        <taxon>Aspidochirotacea</taxon>
        <taxon>Aspidochirotida</taxon>
        <taxon>Holothuriidae</taxon>
        <taxon>Holothuria</taxon>
    </lineage>
</organism>
<evidence type="ECO:0000313" key="2">
    <source>
        <dbReference type="Proteomes" id="UP001152320"/>
    </source>
</evidence>
<protein>
    <submittedName>
        <fullName evidence="1">Uncharacterized protein</fullName>
    </submittedName>
</protein>
<reference evidence="1" key="1">
    <citation type="submission" date="2021-10" db="EMBL/GenBank/DDBJ databases">
        <title>Tropical sea cucumber genome reveals ecological adaptation and Cuvierian tubules defense mechanism.</title>
        <authorList>
            <person name="Chen T."/>
        </authorList>
    </citation>
    <scope>NUCLEOTIDE SEQUENCE</scope>
    <source>
        <strain evidence="1">Nanhai2018</strain>
        <tissue evidence="1">Muscle</tissue>
    </source>
</reference>
<dbReference type="EMBL" id="JAIZAY010000001">
    <property type="protein sequence ID" value="KAJ8050201.1"/>
    <property type="molecule type" value="Genomic_DNA"/>
</dbReference>
<evidence type="ECO:0000313" key="1">
    <source>
        <dbReference type="EMBL" id="KAJ8050201.1"/>
    </source>
</evidence>
<name>A0A9Q1CRT2_HOLLE</name>
<dbReference type="OrthoDB" id="5376140at2759"/>
<proteinExistence type="predicted"/>
<dbReference type="AlphaFoldDB" id="A0A9Q1CRT2"/>
<sequence length="99" mass="10939">MRNIGKLKVTRDCHNKINAAADLVTPWAFNTTLNGARCLSGYNEETQEHARYSNALRLGFAVKDLAIAVRARYIKEGSGGEAAEVDEFLKLKDRSGGQR</sequence>
<comment type="caution">
    <text evidence="1">The sequence shown here is derived from an EMBL/GenBank/DDBJ whole genome shotgun (WGS) entry which is preliminary data.</text>
</comment>
<gene>
    <name evidence="1" type="ORF">HOLleu_03307</name>
</gene>
<dbReference type="Proteomes" id="UP001152320">
    <property type="component" value="Chromosome 1"/>
</dbReference>
<accession>A0A9Q1CRT2</accession>